<dbReference type="AlphaFoldDB" id="A0A7I4Y848"/>
<sequence>MRLVRKTYGYNSMRTKITLLLFFSDRPPSEQLFELARADNISVQSSENGSGRISLPDSLKEKYQGEEYRCLIDALSNASGSIPLSSVIPKASTLEKQAAAVFSALLSLSADKVTTVEQDEPYSEIRMRVNRSSRSSG</sequence>
<dbReference type="Proteomes" id="UP000025227">
    <property type="component" value="Unplaced"/>
</dbReference>
<evidence type="ECO:0000313" key="2">
    <source>
        <dbReference type="Proteomes" id="UP000025227"/>
    </source>
</evidence>
<dbReference type="WBParaSite" id="HCON_00058160-00001">
    <property type="protein sequence ID" value="HCON_00058160-00001"/>
    <property type="gene ID" value="HCON_00058160"/>
</dbReference>
<feature type="domain" description="Rad21/Rec8-like protein C-terminal eukaryotic" evidence="1">
    <location>
        <begin position="85"/>
        <end position="131"/>
    </location>
</feature>
<proteinExistence type="predicted"/>
<organism evidence="2 3">
    <name type="scientific">Haemonchus contortus</name>
    <name type="common">Barber pole worm</name>
    <dbReference type="NCBI Taxonomy" id="6289"/>
    <lineage>
        <taxon>Eukaryota</taxon>
        <taxon>Metazoa</taxon>
        <taxon>Ecdysozoa</taxon>
        <taxon>Nematoda</taxon>
        <taxon>Chromadorea</taxon>
        <taxon>Rhabditida</taxon>
        <taxon>Rhabditina</taxon>
        <taxon>Rhabditomorpha</taxon>
        <taxon>Strongyloidea</taxon>
        <taxon>Trichostrongylidae</taxon>
        <taxon>Haemonchus</taxon>
    </lineage>
</organism>
<protein>
    <submittedName>
        <fullName evidence="3">Rad21_Rec8 domain-containing protein</fullName>
    </submittedName>
</protein>
<keyword evidence="2" id="KW-1185">Reference proteome</keyword>
<reference evidence="3" key="1">
    <citation type="submission" date="2020-12" db="UniProtKB">
        <authorList>
            <consortium name="WormBaseParasite"/>
        </authorList>
    </citation>
    <scope>IDENTIFICATION</scope>
    <source>
        <strain evidence="3">MHco3</strain>
    </source>
</reference>
<name>A0A7I4Y848_HAECO</name>
<dbReference type="InterPro" id="IPR006909">
    <property type="entry name" value="Rad21/Rec8_C_eu"/>
</dbReference>
<dbReference type="Pfam" id="PF04824">
    <property type="entry name" value="Rad21_Rec8"/>
    <property type="match status" value="1"/>
</dbReference>
<accession>A0A7I4Y848</accession>
<evidence type="ECO:0000259" key="1">
    <source>
        <dbReference type="Pfam" id="PF04824"/>
    </source>
</evidence>
<evidence type="ECO:0000313" key="3">
    <source>
        <dbReference type="WBParaSite" id="HCON_00058160-00001"/>
    </source>
</evidence>